<keyword evidence="5 7" id="KW-0699">rRNA-binding</keyword>
<evidence type="ECO:0000313" key="8">
    <source>
        <dbReference type="EMBL" id="AYC63879.1"/>
    </source>
</evidence>
<dbReference type="GO" id="GO:0019843">
    <property type="term" value="F:rRNA binding"/>
    <property type="evidence" value="ECO:0007669"/>
    <property type="project" value="UniProtKB-UniRule"/>
</dbReference>
<evidence type="ECO:0000256" key="3">
    <source>
        <dbReference type="ARBA" id="ARBA00023274"/>
    </source>
</evidence>
<gene>
    <name evidence="5 8" type="primary">rpl20</name>
</gene>
<geneLocation type="chloroplast" evidence="8"/>
<reference evidence="8" key="2">
    <citation type="journal article" date="2019" name="Mol. Phylogenet. Evol.">
        <title>Reassessment of the classification of bryopsidales (chlorophyta) based on chloroplast phylogenomic analyses.</title>
        <authorList>
            <person name="Cremen M.C."/>
            <person name="Leliaert F."/>
            <person name="West J."/>
            <person name="Lam D.W."/>
            <person name="Shimada S."/>
            <person name="Lopez-Bautista J.M."/>
            <person name="Verbruggen H."/>
        </authorList>
    </citation>
    <scope>NUCLEOTIDE SEQUENCE</scope>
</reference>
<dbReference type="HAMAP" id="MF_00382">
    <property type="entry name" value="Ribosomal_bL20"/>
    <property type="match status" value="1"/>
</dbReference>
<reference evidence="8" key="1">
    <citation type="submission" date="2018-07" db="EMBL/GenBank/DDBJ databases">
        <authorList>
            <person name="Quirk P.G."/>
            <person name="Krulwich T.A."/>
        </authorList>
    </citation>
    <scope>NUCLEOTIDE SEQUENCE</scope>
</reference>
<protein>
    <recommendedName>
        <fullName evidence="4 5">Large ribosomal subunit protein bL20c</fullName>
    </recommendedName>
</protein>
<dbReference type="AlphaFoldDB" id="A0A386AX00"/>
<dbReference type="InterPro" id="IPR035566">
    <property type="entry name" value="Ribosomal_protein_bL20_C"/>
</dbReference>
<evidence type="ECO:0000256" key="4">
    <source>
        <dbReference type="ARBA" id="ARBA00035295"/>
    </source>
</evidence>
<comment type="function">
    <text evidence="5 7">Binds directly to 23S ribosomal RNA and is necessary for the in vitro assembly process of the 50S ribosomal subunit. It is not involved in the protein synthesizing functions of that subunit.</text>
</comment>
<evidence type="ECO:0000256" key="7">
    <source>
        <dbReference type="RuleBase" id="RU004311"/>
    </source>
</evidence>
<name>A0A386AX00_9CHLO</name>
<dbReference type="InterPro" id="IPR005813">
    <property type="entry name" value="Ribosomal_bL20"/>
</dbReference>
<dbReference type="PANTHER" id="PTHR10986">
    <property type="entry name" value="39S RIBOSOMAL PROTEIN L20"/>
    <property type="match status" value="1"/>
</dbReference>
<accession>A0A386AX00</accession>
<keyword evidence="2 5" id="KW-0689">Ribosomal protein</keyword>
<dbReference type="NCBIfam" id="TIGR01032">
    <property type="entry name" value="rplT_bact"/>
    <property type="match status" value="1"/>
</dbReference>
<organism evidence="8">
    <name type="scientific">Dichotomosiphon tuberosus</name>
    <dbReference type="NCBI Taxonomy" id="118263"/>
    <lineage>
        <taxon>Eukaryota</taxon>
        <taxon>Viridiplantae</taxon>
        <taxon>Chlorophyta</taxon>
        <taxon>core chlorophytes</taxon>
        <taxon>Ulvophyceae</taxon>
        <taxon>TCBD clade</taxon>
        <taxon>Bryopsidales</taxon>
        <taxon>Halimedineae</taxon>
        <taxon>Dichotomosiphonaceae</taxon>
        <taxon>Dichotomosiphon</taxon>
    </lineage>
</organism>
<evidence type="ECO:0000256" key="5">
    <source>
        <dbReference type="HAMAP-Rule" id="MF_00382"/>
    </source>
</evidence>
<dbReference type="Pfam" id="PF00453">
    <property type="entry name" value="Ribosomal_L20"/>
    <property type="match status" value="1"/>
</dbReference>
<evidence type="ECO:0000256" key="1">
    <source>
        <dbReference type="ARBA" id="ARBA00007698"/>
    </source>
</evidence>
<evidence type="ECO:0000256" key="2">
    <source>
        <dbReference type="ARBA" id="ARBA00022980"/>
    </source>
</evidence>
<keyword evidence="5 7" id="KW-0694">RNA-binding</keyword>
<dbReference type="CDD" id="cd07026">
    <property type="entry name" value="Ribosomal_L20"/>
    <property type="match status" value="1"/>
</dbReference>
<sequence length="116" mass="13997">MTRVKRGNSSRYRHKKKLKMSKGFRAASSKLFRTANQQVIKSLKYSYRDRRQKKRNFRENWINRLNAILRYSGINYNSLIFNNNNNKILFNRKILSQIALYDSNAFTQYISKSFFL</sequence>
<keyword evidence="3 5" id="KW-0687">Ribonucleoprotein</keyword>
<dbReference type="GO" id="GO:0005840">
    <property type="term" value="C:ribosome"/>
    <property type="evidence" value="ECO:0007669"/>
    <property type="project" value="UniProtKB-KW"/>
</dbReference>
<dbReference type="GO" id="GO:0006412">
    <property type="term" value="P:translation"/>
    <property type="evidence" value="ECO:0007669"/>
    <property type="project" value="InterPro"/>
</dbReference>
<dbReference type="GO" id="GO:1990904">
    <property type="term" value="C:ribonucleoprotein complex"/>
    <property type="evidence" value="ECO:0007669"/>
    <property type="project" value="UniProtKB-KW"/>
</dbReference>
<dbReference type="EMBL" id="MH591082">
    <property type="protein sequence ID" value="AYC63879.1"/>
    <property type="molecule type" value="Genomic_DNA"/>
</dbReference>
<dbReference type="GO" id="GO:0000027">
    <property type="term" value="P:ribosomal large subunit assembly"/>
    <property type="evidence" value="ECO:0007669"/>
    <property type="project" value="UniProtKB-UniRule"/>
</dbReference>
<dbReference type="GO" id="GO:0003735">
    <property type="term" value="F:structural constituent of ribosome"/>
    <property type="evidence" value="ECO:0007669"/>
    <property type="project" value="InterPro"/>
</dbReference>
<proteinExistence type="inferred from homology"/>
<dbReference type="Gene3D" id="1.10.1900.20">
    <property type="entry name" value="Ribosomal protein L20"/>
    <property type="match status" value="1"/>
</dbReference>
<keyword evidence="8" id="KW-0150">Chloroplast</keyword>
<dbReference type="PRINTS" id="PR00062">
    <property type="entry name" value="RIBOSOMALL20"/>
</dbReference>
<dbReference type="GO" id="GO:0009507">
    <property type="term" value="C:chloroplast"/>
    <property type="evidence" value="ECO:0007669"/>
    <property type="project" value="UniProtKB-SubCell"/>
</dbReference>
<keyword evidence="8" id="KW-0934">Plastid</keyword>
<comment type="subcellular location">
    <subcellularLocation>
        <location evidence="5">Plastid</location>
        <location evidence="5">Chloroplast</location>
    </subcellularLocation>
</comment>
<evidence type="ECO:0000256" key="6">
    <source>
        <dbReference type="RuleBase" id="RU000561"/>
    </source>
</evidence>
<comment type="similarity">
    <text evidence="1 5 6">Belongs to the bacterial ribosomal protein bL20 family.</text>
</comment>
<dbReference type="SUPFAM" id="SSF74731">
    <property type="entry name" value="Ribosomal protein L20"/>
    <property type="match status" value="1"/>
</dbReference>
<dbReference type="Gene3D" id="6.10.160.10">
    <property type="match status" value="1"/>
</dbReference>